<name>A0A8T0NMH7_PANVG</name>
<evidence type="ECO:0000313" key="3">
    <source>
        <dbReference type="Proteomes" id="UP000823388"/>
    </source>
</evidence>
<keyword evidence="3" id="KW-1185">Reference proteome</keyword>
<feature type="region of interest" description="Disordered" evidence="1">
    <location>
        <begin position="96"/>
        <end position="193"/>
    </location>
</feature>
<organism evidence="2 3">
    <name type="scientific">Panicum virgatum</name>
    <name type="common">Blackwell switchgrass</name>
    <dbReference type="NCBI Taxonomy" id="38727"/>
    <lineage>
        <taxon>Eukaryota</taxon>
        <taxon>Viridiplantae</taxon>
        <taxon>Streptophyta</taxon>
        <taxon>Embryophyta</taxon>
        <taxon>Tracheophyta</taxon>
        <taxon>Spermatophyta</taxon>
        <taxon>Magnoliopsida</taxon>
        <taxon>Liliopsida</taxon>
        <taxon>Poales</taxon>
        <taxon>Poaceae</taxon>
        <taxon>PACMAD clade</taxon>
        <taxon>Panicoideae</taxon>
        <taxon>Panicodae</taxon>
        <taxon>Paniceae</taxon>
        <taxon>Panicinae</taxon>
        <taxon>Panicum</taxon>
        <taxon>Panicum sect. Hiantes</taxon>
    </lineage>
</organism>
<dbReference type="AlphaFoldDB" id="A0A8T0NMH7"/>
<dbReference type="EMBL" id="CM029053">
    <property type="protein sequence ID" value="KAG2550590.1"/>
    <property type="molecule type" value="Genomic_DNA"/>
</dbReference>
<dbReference type="Proteomes" id="UP000823388">
    <property type="component" value="Chromosome 9K"/>
</dbReference>
<protein>
    <submittedName>
        <fullName evidence="2">Uncharacterized protein</fullName>
    </submittedName>
</protein>
<evidence type="ECO:0000313" key="2">
    <source>
        <dbReference type="EMBL" id="KAG2550590.1"/>
    </source>
</evidence>
<reference evidence="2" key="1">
    <citation type="submission" date="2020-05" db="EMBL/GenBank/DDBJ databases">
        <title>WGS assembly of Panicum virgatum.</title>
        <authorList>
            <person name="Lovell J.T."/>
            <person name="Jenkins J."/>
            <person name="Shu S."/>
            <person name="Juenger T.E."/>
            <person name="Schmutz J."/>
        </authorList>
    </citation>
    <scope>NUCLEOTIDE SEQUENCE</scope>
    <source>
        <strain evidence="2">AP13</strain>
    </source>
</reference>
<gene>
    <name evidence="2" type="ORF">PVAP13_9KG330396</name>
</gene>
<feature type="region of interest" description="Disordered" evidence="1">
    <location>
        <begin position="1"/>
        <end position="26"/>
    </location>
</feature>
<accession>A0A8T0NMH7</accession>
<evidence type="ECO:0000256" key="1">
    <source>
        <dbReference type="SAM" id="MobiDB-lite"/>
    </source>
</evidence>
<comment type="caution">
    <text evidence="2">The sequence shown here is derived from an EMBL/GenBank/DDBJ whole genome shotgun (WGS) entry which is preliminary data.</text>
</comment>
<feature type="compositionally biased region" description="Gly residues" evidence="1">
    <location>
        <begin position="172"/>
        <end position="190"/>
    </location>
</feature>
<feature type="compositionally biased region" description="Basic and acidic residues" evidence="1">
    <location>
        <begin position="126"/>
        <end position="141"/>
    </location>
</feature>
<proteinExistence type="predicted"/>
<sequence length="219" mass="23649">MRSAQTPSAERAPAAPDFPAGPTRRGRIYRAKLNLRLTTDSTTYGRLPRLPLPRYSLSFSFPSLFPHHPRSLPLPPFPRSASSALCASLRRLRRRRRRRARPALPLLLRRRGPPPRRGPPRAAADGGREARLHQGRRRDGVRGGARAGVEGPGIRRPAPGQCCRRAHRGEGDLGFGRGAAGSGGSGGGRRGAPAGAAALATSAAPTQIQIFLFFAYNFF</sequence>